<reference evidence="3 4" key="1">
    <citation type="journal article" date="2020" name="ISME J.">
        <title>Uncovering the hidden diversity of litter-decomposition mechanisms in mushroom-forming fungi.</title>
        <authorList>
            <person name="Floudas D."/>
            <person name="Bentzer J."/>
            <person name="Ahren D."/>
            <person name="Johansson T."/>
            <person name="Persson P."/>
            <person name="Tunlid A."/>
        </authorList>
    </citation>
    <scope>NUCLEOTIDE SEQUENCE [LARGE SCALE GENOMIC DNA]</scope>
    <source>
        <strain evidence="3 4">CBS 291.85</strain>
    </source>
</reference>
<evidence type="ECO:0000256" key="2">
    <source>
        <dbReference type="SAM" id="Phobius"/>
    </source>
</evidence>
<evidence type="ECO:0000313" key="3">
    <source>
        <dbReference type="EMBL" id="KAF5369810.1"/>
    </source>
</evidence>
<gene>
    <name evidence="3" type="ORF">D9758_001352</name>
</gene>
<evidence type="ECO:0000256" key="1">
    <source>
        <dbReference type="SAM" id="MobiDB-lite"/>
    </source>
</evidence>
<dbReference type="OrthoDB" id="3204347at2759"/>
<sequence length="128" mass="14406">MFTFTLSSFLAALLFVYLFMPAVWLSIISVDGVLDAREAGLAVVAARNPFRESGPPANMAKLILLRHKIQTSTRRRRSSSHSRSSSRNTNFIHPPAHVKQVSVSRSSRAPWFRLGRGFRPFGNVKQYC</sequence>
<dbReference type="AlphaFoldDB" id="A0A8H5GS52"/>
<feature type="compositionally biased region" description="Basic residues" evidence="1">
    <location>
        <begin position="70"/>
        <end position="80"/>
    </location>
</feature>
<keyword evidence="2" id="KW-0472">Membrane</keyword>
<accession>A0A8H5GS52</accession>
<keyword evidence="2" id="KW-1133">Transmembrane helix</keyword>
<protein>
    <submittedName>
        <fullName evidence="3">Uncharacterized protein</fullName>
    </submittedName>
</protein>
<feature type="region of interest" description="Disordered" evidence="1">
    <location>
        <begin position="70"/>
        <end position="92"/>
    </location>
</feature>
<evidence type="ECO:0000313" key="4">
    <source>
        <dbReference type="Proteomes" id="UP000559256"/>
    </source>
</evidence>
<proteinExistence type="predicted"/>
<name>A0A8H5GS52_9AGAR</name>
<dbReference type="Proteomes" id="UP000559256">
    <property type="component" value="Unassembled WGS sequence"/>
</dbReference>
<keyword evidence="2" id="KW-0812">Transmembrane</keyword>
<organism evidence="3 4">
    <name type="scientific">Tetrapyrgos nigripes</name>
    <dbReference type="NCBI Taxonomy" id="182062"/>
    <lineage>
        <taxon>Eukaryota</taxon>
        <taxon>Fungi</taxon>
        <taxon>Dikarya</taxon>
        <taxon>Basidiomycota</taxon>
        <taxon>Agaricomycotina</taxon>
        <taxon>Agaricomycetes</taxon>
        <taxon>Agaricomycetidae</taxon>
        <taxon>Agaricales</taxon>
        <taxon>Marasmiineae</taxon>
        <taxon>Marasmiaceae</taxon>
        <taxon>Tetrapyrgos</taxon>
    </lineage>
</organism>
<feature type="transmembrane region" description="Helical" evidence="2">
    <location>
        <begin position="6"/>
        <end position="27"/>
    </location>
</feature>
<dbReference type="EMBL" id="JAACJM010000012">
    <property type="protein sequence ID" value="KAF5369810.1"/>
    <property type="molecule type" value="Genomic_DNA"/>
</dbReference>
<comment type="caution">
    <text evidence="3">The sequence shown here is derived from an EMBL/GenBank/DDBJ whole genome shotgun (WGS) entry which is preliminary data.</text>
</comment>
<keyword evidence="4" id="KW-1185">Reference proteome</keyword>